<dbReference type="RefSeq" id="WP_219502694.1">
    <property type="nucleotide sequence ID" value="NZ_JAHXDN010000003.1"/>
</dbReference>
<name>A0A9X1K3G0_9RHOB</name>
<sequence length="161" mass="17283">MSEIEELNSRIMAAMDRVAQGVDGLGAAENADVEALKQELDEEKTVNAQLTERVRVLGERQEKALASLEAKATETAERMSKLDTDLQRLRRANAQLSEACEALRAANAEGVGEPHLINKAMMAELEALRAARAAEIAEADEIIAALTPLLEASGAQSEETA</sequence>
<evidence type="ECO:0000256" key="1">
    <source>
        <dbReference type="SAM" id="Coils"/>
    </source>
</evidence>
<evidence type="ECO:0000313" key="2">
    <source>
        <dbReference type="EMBL" id="MBW4708582.1"/>
    </source>
</evidence>
<dbReference type="EMBL" id="JAHXDN010000003">
    <property type="protein sequence ID" value="MBW4708582.1"/>
    <property type="molecule type" value="Genomic_DNA"/>
</dbReference>
<protein>
    <submittedName>
        <fullName evidence="2">Uncharacterized protein</fullName>
    </submittedName>
</protein>
<keyword evidence="1" id="KW-0175">Coiled coil</keyword>
<proteinExistence type="predicted"/>
<feature type="coiled-coil region" evidence="1">
    <location>
        <begin position="33"/>
        <end position="109"/>
    </location>
</feature>
<gene>
    <name evidence="2" type="ORF">KX928_12385</name>
</gene>
<accession>A0A9X1K3G0</accession>
<dbReference type="Proteomes" id="UP001138661">
    <property type="component" value="Unassembled WGS sequence"/>
</dbReference>
<reference evidence="2" key="1">
    <citation type="submission" date="2021-07" db="EMBL/GenBank/DDBJ databases">
        <title>Roseobacter insulae sp. nov., isolated from a tidal flat.</title>
        <authorList>
            <person name="Park S."/>
            <person name="Yoon J.-H."/>
        </authorList>
    </citation>
    <scope>NUCLEOTIDE SEQUENCE</scope>
    <source>
        <strain evidence="2">YSTF-M11</strain>
    </source>
</reference>
<comment type="caution">
    <text evidence="2">The sequence shown here is derived from an EMBL/GenBank/DDBJ whole genome shotgun (WGS) entry which is preliminary data.</text>
</comment>
<organism evidence="2 3">
    <name type="scientific">Roseobacter insulae</name>
    <dbReference type="NCBI Taxonomy" id="2859783"/>
    <lineage>
        <taxon>Bacteria</taxon>
        <taxon>Pseudomonadati</taxon>
        <taxon>Pseudomonadota</taxon>
        <taxon>Alphaproteobacteria</taxon>
        <taxon>Rhodobacterales</taxon>
        <taxon>Roseobacteraceae</taxon>
        <taxon>Roseobacter</taxon>
    </lineage>
</organism>
<keyword evidence="3" id="KW-1185">Reference proteome</keyword>
<evidence type="ECO:0000313" key="3">
    <source>
        <dbReference type="Proteomes" id="UP001138661"/>
    </source>
</evidence>
<dbReference type="AlphaFoldDB" id="A0A9X1K3G0"/>